<dbReference type="Pfam" id="PF01312">
    <property type="entry name" value="Bac_export_2"/>
    <property type="match status" value="1"/>
</dbReference>
<reference evidence="2" key="1">
    <citation type="submission" date="2019-05" db="EMBL/GenBank/DDBJ databases">
        <authorList>
            <consortium name="Pathogen Informatics"/>
        </authorList>
    </citation>
    <scope>NUCLEOTIDE SEQUENCE [LARGE SCALE GENOMIC DNA]</scope>
    <source>
        <strain evidence="2">NCTC12965</strain>
    </source>
</reference>
<gene>
    <name evidence="2" type="primary">spaS_2</name>
    <name evidence="2" type="ORF">NCTC12965_03913</name>
</gene>
<dbReference type="EMBL" id="CABEEZ010000085">
    <property type="protein sequence ID" value="VTR36344.1"/>
    <property type="molecule type" value="Genomic_DNA"/>
</dbReference>
<proteinExistence type="inferred from homology"/>
<comment type="similarity">
    <text evidence="1">Belongs to the type III secretion exporter family.</text>
</comment>
<organism evidence="2">
    <name type="scientific">Serratia fonticola</name>
    <dbReference type="NCBI Taxonomy" id="47917"/>
    <lineage>
        <taxon>Bacteria</taxon>
        <taxon>Pseudomonadati</taxon>
        <taxon>Pseudomonadota</taxon>
        <taxon>Gammaproteobacteria</taxon>
        <taxon>Enterobacterales</taxon>
        <taxon>Yersiniaceae</taxon>
        <taxon>Serratia</taxon>
    </lineage>
</organism>
<dbReference type="Gene3D" id="3.40.1690.10">
    <property type="entry name" value="secretion proteins EscU"/>
    <property type="match status" value="1"/>
</dbReference>
<evidence type="ECO:0000256" key="1">
    <source>
        <dbReference type="ARBA" id="ARBA00010690"/>
    </source>
</evidence>
<dbReference type="SUPFAM" id="SSF160544">
    <property type="entry name" value="EscU C-terminal domain-like"/>
    <property type="match status" value="1"/>
</dbReference>
<dbReference type="InterPro" id="IPR029025">
    <property type="entry name" value="T3SS_substrate_exporter_C"/>
</dbReference>
<accession>A0A4U9V132</accession>
<dbReference type="GO" id="GO:0016020">
    <property type="term" value="C:membrane"/>
    <property type="evidence" value="ECO:0007669"/>
    <property type="project" value="InterPro"/>
</dbReference>
<name>A0A4U9V132_SERFO</name>
<dbReference type="AlphaFoldDB" id="A0A4U9V132"/>
<dbReference type="GO" id="GO:0009306">
    <property type="term" value="P:protein secretion"/>
    <property type="evidence" value="ECO:0007669"/>
    <property type="project" value="InterPro"/>
</dbReference>
<sequence>MNFCLSKSSRILKILKVIVANPTHIAVGLYLNPQVVPIPFISVLETNNRAQAVRAYAQKVGFLLLRILN</sequence>
<dbReference type="InterPro" id="IPR006135">
    <property type="entry name" value="T3SS_substrate_exporter"/>
</dbReference>
<protein>
    <submittedName>
        <fullName evidence="2">Surface presentation of antigens protein spaS</fullName>
    </submittedName>
</protein>
<evidence type="ECO:0000313" key="2">
    <source>
        <dbReference type="EMBL" id="VTR36344.1"/>
    </source>
</evidence>